<comment type="caution">
    <text evidence="1">The sequence shown here is derived from an EMBL/GenBank/DDBJ whole genome shotgun (WGS) entry which is preliminary data.</text>
</comment>
<accession>A0ABR3CLD6</accession>
<dbReference type="Gene3D" id="1.20.1250.20">
    <property type="entry name" value="MFS general substrate transporter like domains"/>
    <property type="match status" value="1"/>
</dbReference>
<proteinExistence type="predicted"/>
<organism evidence="1 2">
    <name type="scientific">Diplodia seriata</name>
    <dbReference type="NCBI Taxonomy" id="420778"/>
    <lineage>
        <taxon>Eukaryota</taxon>
        <taxon>Fungi</taxon>
        <taxon>Dikarya</taxon>
        <taxon>Ascomycota</taxon>
        <taxon>Pezizomycotina</taxon>
        <taxon>Dothideomycetes</taxon>
        <taxon>Dothideomycetes incertae sedis</taxon>
        <taxon>Botryosphaeriales</taxon>
        <taxon>Botryosphaeriaceae</taxon>
        <taxon>Diplodia</taxon>
    </lineage>
</organism>
<evidence type="ECO:0000313" key="2">
    <source>
        <dbReference type="Proteomes" id="UP001430584"/>
    </source>
</evidence>
<keyword evidence="2" id="KW-1185">Reference proteome</keyword>
<dbReference type="SUPFAM" id="SSF103473">
    <property type="entry name" value="MFS general substrate transporter"/>
    <property type="match status" value="1"/>
</dbReference>
<dbReference type="EMBL" id="JAJVCZ030000003">
    <property type="protein sequence ID" value="KAL0261447.1"/>
    <property type="molecule type" value="Genomic_DNA"/>
</dbReference>
<protein>
    <recommendedName>
        <fullName evidence="3">Major facilitator superfamily (MFS) profile domain-containing protein</fullName>
    </recommendedName>
</protein>
<dbReference type="RefSeq" id="XP_066634476.1">
    <property type="nucleotide sequence ID" value="XM_066774357.1"/>
</dbReference>
<reference evidence="1 2" key="1">
    <citation type="submission" date="2024-02" db="EMBL/GenBank/DDBJ databases">
        <title>De novo assembly and annotation of 12 fungi associated with fruit tree decline syndrome in Ontario, Canada.</title>
        <authorList>
            <person name="Sulman M."/>
            <person name="Ellouze W."/>
            <person name="Ilyukhin E."/>
        </authorList>
    </citation>
    <scope>NUCLEOTIDE SEQUENCE [LARGE SCALE GENOMIC DNA]</scope>
    <source>
        <strain evidence="1 2">FDS-637</strain>
    </source>
</reference>
<dbReference type="InterPro" id="IPR036259">
    <property type="entry name" value="MFS_trans_sf"/>
</dbReference>
<gene>
    <name evidence="1" type="ORF">SLS55_002877</name>
</gene>
<evidence type="ECO:0000313" key="1">
    <source>
        <dbReference type="EMBL" id="KAL0261447.1"/>
    </source>
</evidence>
<evidence type="ECO:0008006" key="3">
    <source>
        <dbReference type="Google" id="ProtNLM"/>
    </source>
</evidence>
<dbReference type="Proteomes" id="UP001430584">
    <property type="component" value="Unassembled WGS sequence"/>
</dbReference>
<dbReference type="GeneID" id="92006962"/>
<sequence length="87" mass="8782">MAKTGSTIGLPGWYLYFDLPQDGEAGYDTITTPAISTANGLFSAGGAVAALIAMWSCDAFGRIRNIQVACLLGILGGGLQGGATNLG</sequence>
<name>A0ABR3CLD6_9PEZI</name>